<dbReference type="NCBIfam" id="TIGR03342">
    <property type="entry name" value="dsrC_tusE_dsvC"/>
    <property type="match status" value="1"/>
</dbReference>
<dbReference type="GO" id="GO:0016740">
    <property type="term" value="F:transferase activity"/>
    <property type="evidence" value="ECO:0007669"/>
    <property type="project" value="UniProtKB-KW"/>
</dbReference>
<sequence length="110" mass="12513">MEYHYNNEYFAADDNGYLLDHNTWSEGLAQHIAECEEITLTDAHWQIIYFVRSFYMEYDTTPAIRALVNALKAEFGPEVGNSRHLQRLLPQGPAKLASKLAGLPKPAKCL</sequence>
<reference evidence="5" key="1">
    <citation type="submission" date="2022-07" db="EMBL/GenBank/DDBJ databases">
        <title>Characterization of the Novel Bacterium Alteromonas immobilis LMIT006 and Alteromonas gregis LMIT007.</title>
        <authorList>
            <person name="Lin X."/>
        </authorList>
    </citation>
    <scope>NUCLEOTIDE SEQUENCE</scope>
    <source>
        <strain evidence="5">LMIT007</strain>
    </source>
</reference>
<keyword evidence="3" id="KW-0808">Transferase</keyword>
<evidence type="ECO:0000313" key="5">
    <source>
        <dbReference type="EMBL" id="MCP3427438.1"/>
    </source>
</evidence>
<dbReference type="PANTHER" id="PTHR37010">
    <property type="entry name" value="SULFURTRANSFERASE TUSE"/>
    <property type="match status" value="1"/>
</dbReference>
<comment type="subcellular location">
    <subcellularLocation>
        <location evidence="1">Cytoplasm</location>
    </subcellularLocation>
</comment>
<gene>
    <name evidence="5" type="ORF">NLF92_00560</name>
</gene>
<dbReference type="GO" id="GO:0002143">
    <property type="term" value="P:tRNA wobble position uridine thiolation"/>
    <property type="evidence" value="ECO:0007669"/>
    <property type="project" value="TreeGrafter"/>
</dbReference>
<dbReference type="Gene3D" id="1.10.10.370">
    <property type="entry name" value="DsrC-like protein, C-terminal domain"/>
    <property type="match status" value="1"/>
</dbReference>
<proteinExistence type="inferred from homology"/>
<dbReference type="InterPro" id="IPR042072">
    <property type="entry name" value="DsrC-like_C"/>
</dbReference>
<name>A0AA41X0W5_9ALTE</name>
<dbReference type="PIRSF" id="PIRSF006223">
    <property type="entry name" value="DsrC_TusE"/>
    <property type="match status" value="1"/>
</dbReference>
<dbReference type="SUPFAM" id="SSF69721">
    <property type="entry name" value="DsrC, the gamma subunit of dissimilatory sulfite reductase"/>
    <property type="match status" value="1"/>
</dbReference>
<evidence type="ECO:0000256" key="3">
    <source>
        <dbReference type="PIRNR" id="PIRNR006223"/>
    </source>
</evidence>
<dbReference type="RefSeq" id="WP_254097788.1">
    <property type="nucleotide sequence ID" value="NZ_JANATA010000001.1"/>
</dbReference>
<comment type="caution">
    <text evidence="5">The sequence shown here is derived from an EMBL/GenBank/DDBJ whole genome shotgun (WGS) entry which is preliminary data.</text>
</comment>
<evidence type="ECO:0000313" key="6">
    <source>
        <dbReference type="Proteomes" id="UP001165413"/>
    </source>
</evidence>
<dbReference type="InterPro" id="IPR025526">
    <property type="entry name" value="DsrC-like_dom_sf"/>
</dbReference>
<evidence type="ECO:0000256" key="4">
    <source>
        <dbReference type="PIRSR" id="PIRSR006223-50"/>
    </source>
</evidence>
<dbReference type="PANTHER" id="PTHR37010:SF1">
    <property type="entry name" value="SULFURTRANSFERASE TUSE"/>
    <property type="match status" value="1"/>
</dbReference>
<dbReference type="Pfam" id="PF04358">
    <property type="entry name" value="DsrC"/>
    <property type="match status" value="1"/>
</dbReference>
<comment type="function">
    <text evidence="3">Part of a sulfur-relay system.</text>
</comment>
<accession>A0AA41X0W5</accession>
<dbReference type="InterPro" id="IPR043163">
    <property type="entry name" value="DsrC-like_N"/>
</dbReference>
<comment type="similarity">
    <text evidence="3">Belongs to the dsrC/tusE family.</text>
</comment>
<dbReference type="Proteomes" id="UP001165413">
    <property type="component" value="Unassembled WGS sequence"/>
</dbReference>
<dbReference type="InterPro" id="IPR007453">
    <property type="entry name" value="DsrC/TusE"/>
</dbReference>
<dbReference type="GO" id="GO:0005737">
    <property type="term" value="C:cytoplasm"/>
    <property type="evidence" value="ECO:0007669"/>
    <property type="project" value="UniProtKB-SubCell"/>
</dbReference>
<dbReference type="AlphaFoldDB" id="A0AA41X0W5"/>
<dbReference type="EMBL" id="JANATA010000001">
    <property type="protein sequence ID" value="MCP3427438.1"/>
    <property type="molecule type" value="Genomic_DNA"/>
</dbReference>
<protein>
    <recommendedName>
        <fullName evidence="3">Sulfurtransferase</fullName>
        <ecNumber evidence="3">2.8.1.-</ecNumber>
    </recommendedName>
</protein>
<keyword evidence="6" id="KW-1185">Reference proteome</keyword>
<dbReference type="EC" id="2.8.1.-" evidence="3"/>
<evidence type="ECO:0000256" key="2">
    <source>
        <dbReference type="ARBA" id="ARBA00022490"/>
    </source>
</evidence>
<dbReference type="GO" id="GO:0097163">
    <property type="term" value="F:sulfur carrier activity"/>
    <property type="evidence" value="ECO:0007669"/>
    <property type="project" value="TreeGrafter"/>
</dbReference>
<evidence type="ECO:0000256" key="1">
    <source>
        <dbReference type="ARBA" id="ARBA00004496"/>
    </source>
</evidence>
<organism evidence="5 6">
    <name type="scientific">Opacimonas viscosa</name>
    <dbReference type="NCBI Taxonomy" id="2961944"/>
    <lineage>
        <taxon>Bacteria</taxon>
        <taxon>Pseudomonadati</taxon>
        <taxon>Pseudomonadota</taxon>
        <taxon>Gammaproteobacteria</taxon>
        <taxon>Alteromonadales</taxon>
        <taxon>Alteromonadaceae</taxon>
        <taxon>Opacimonas</taxon>
    </lineage>
</organism>
<keyword evidence="2" id="KW-0963">Cytoplasm</keyword>
<dbReference type="Gene3D" id="3.30.1420.10">
    <property type="match status" value="1"/>
</dbReference>
<feature type="active site" description="Cysteine persulfide intermediate" evidence="4">
    <location>
        <position position="109"/>
    </location>
</feature>